<gene>
    <name evidence="1" type="ORF">O181_047819</name>
</gene>
<accession>A0A9Q3HME6</accession>
<comment type="caution">
    <text evidence="1">The sequence shown here is derived from an EMBL/GenBank/DDBJ whole genome shotgun (WGS) entry which is preliminary data.</text>
</comment>
<organism evidence="1 2">
    <name type="scientific">Austropuccinia psidii MF-1</name>
    <dbReference type="NCBI Taxonomy" id="1389203"/>
    <lineage>
        <taxon>Eukaryota</taxon>
        <taxon>Fungi</taxon>
        <taxon>Dikarya</taxon>
        <taxon>Basidiomycota</taxon>
        <taxon>Pucciniomycotina</taxon>
        <taxon>Pucciniomycetes</taxon>
        <taxon>Pucciniales</taxon>
        <taxon>Sphaerophragmiaceae</taxon>
        <taxon>Austropuccinia</taxon>
    </lineage>
</organism>
<proteinExistence type="predicted"/>
<dbReference type="Proteomes" id="UP000765509">
    <property type="component" value="Unassembled WGS sequence"/>
</dbReference>
<dbReference type="OrthoDB" id="2506710at2759"/>
<name>A0A9Q3HME6_9BASI</name>
<protein>
    <submittedName>
        <fullName evidence="1">Uncharacterized protein</fullName>
    </submittedName>
</protein>
<sequence length="161" mass="18592">MVNTPGIGGKNSLFPDWLMTLGYIELKLLLKKAIFNIERDRPGCWFLEKKERLTALHPDMSATIAHKRILRKCGQDLAHSIRSRFIEPFSTEDYINGMEDITTRKEISRNWYKSPIENKTSGKLISRPNKPQDRAPFKCYKCGIISHLANTFPNKPKESKI</sequence>
<evidence type="ECO:0000313" key="2">
    <source>
        <dbReference type="Proteomes" id="UP000765509"/>
    </source>
</evidence>
<evidence type="ECO:0000313" key="1">
    <source>
        <dbReference type="EMBL" id="MBW0508104.1"/>
    </source>
</evidence>
<keyword evidence="2" id="KW-1185">Reference proteome</keyword>
<dbReference type="AlphaFoldDB" id="A0A9Q3HME6"/>
<reference evidence="1" key="1">
    <citation type="submission" date="2021-03" db="EMBL/GenBank/DDBJ databases">
        <title>Draft genome sequence of rust myrtle Austropuccinia psidii MF-1, a brazilian biotype.</title>
        <authorList>
            <person name="Quecine M.C."/>
            <person name="Pachon D.M.R."/>
            <person name="Bonatelli M.L."/>
            <person name="Correr F.H."/>
            <person name="Franceschini L.M."/>
            <person name="Leite T.F."/>
            <person name="Margarido G.R.A."/>
            <person name="Almeida C.A."/>
            <person name="Ferrarezi J.A."/>
            <person name="Labate C.A."/>
        </authorList>
    </citation>
    <scope>NUCLEOTIDE SEQUENCE</scope>
    <source>
        <strain evidence="1">MF-1</strain>
    </source>
</reference>
<dbReference type="EMBL" id="AVOT02020126">
    <property type="protein sequence ID" value="MBW0508104.1"/>
    <property type="molecule type" value="Genomic_DNA"/>
</dbReference>